<dbReference type="EMBL" id="LRGB01028683">
    <property type="protein sequence ID" value="KZR95473.1"/>
    <property type="molecule type" value="Genomic_DNA"/>
</dbReference>
<evidence type="ECO:0000313" key="2">
    <source>
        <dbReference type="EMBL" id="KZR95473.1"/>
    </source>
</evidence>
<feature type="transmembrane region" description="Helical" evidence="1">
    <location>
        <begin position="30"/>
        <end position="52"/>
    </location>
</feature>
<evidence type="ECO:0000313" key="3">
    <source>
        <dbReference type="Proteomes" id="UP000076858"/>
    </source>
</evidence>
<proteinExistence type="predicted"/>
<name>A0A164D796_9CRUS</name>
<feature type="non-terminal residue" evidence="2">
    <location>
        <position position="1"/>
    </location>
</feature>
<dbReference type="Proteomes" id="UP000076858">
    <property type="component" value="Unassembled WGS sequence"/>
</dbReference>
<reference evidence="2 3" key="1">
    <citation type="submission" date="2016-03" db="EMBL/GenBank/DDBJ databases">
        <title>EvidentialGene: Evidence-directed Construction of Genes on Genomes.</title>
        <authorList>
            <person name="Gilbert D.G."/>
            <person name="Choi J.-H."/>
            <person name="Mockaitis K."/>
            <person name="Colbourne J."/>
            <person name="Pfrender M."/>
        </authorList>
    </citation>
    <scope>NUCLEOTIDE SEQUENCE [LARGE SCALE GENOMIC DNA]</scope>
    <source>
        <strain evidence="2 3">Xinb3</strain>
        <tissue evidence="2">Complete organism</tissue>
    </source>
</reference>
<sequence>VEILVLGAFLCFVFFWFLNEISMSWQKIALIHLFFAAIALSFLRYSSAFGFINNGLFSELDFIDSHSLLSSFWQVSFFLSG</sequence>
<accession>A0A164D796</accession>
<keyword evidence="1" id="KW-1133">Transmembrane helix</keyword>
<evidence type="ECO:0000256" key="1">
    <source>
        <dbReference type="SAM" id="Phobius"/>
    </source>
</evidence>
<gene>
    <name evidence="2" type="ORF">APZ42_010794</name>
</gene>
<comment type="caution">
    <text evidence="2">The sequence shown here is derived from an EMBL/GenBank/DDBJ whole genome shotgun (WGS) entry which is preliminary data.</text>
</comment>
<feature type="transmembrane region" description="Helical" evidence="1">
    <location>
        <begin position="6"/>
        <end position="23"/>
    </location>
</feature>
<keyword evidence="1" id="KW-0812">Transmembrane</keyword>
<organism evidence="2 3">
    <name type="scientific">Daphnia magna</name>
    <dbReference type="NCBI Taxonomy" id="35525"/>
    <lineage>
        <taxon>Eukaryota</taxon>
        <taxon>Metazoa</taxon>
        <taxon>Ecdysozoa</taxon>
        <taxon>Arthropoda</taxon>
        <taxon>Crustacea</taxon>
        <taxon>Branchiopoda</taxon>
        <taxon>Diplostraca</taxon>
        <taxon>Cladocera</taxon>
        <taxon>Anomopoda</taxon>
        <taxon>Daphniidae</taxon>
        <taxon>Daphnia</taxon>
    </lineage>
</organism>
<keyword evidence="3" id="KW-1185">Reference proteome</keyword>
<protein>
    <submittedName>
        <fullName evidence="2">Uncharacterized protein</fullName>
    </submittedName>
</protein>
<dbReference type="AlphaFoldDB" id="A0A164D796"/>
<keyword evidence="1" id="KW-0472">Membrane</keyword>